<dbReference type="AlphaFoldDB" id="A0A4Y2UI07"/>
<keyword evidence="3" id="KW-1185">Reference proteome</keyword>
<feature type="region of interest" description="Disordered" evidence="1">
    <location>
        <begin position="29"/>
        <end position="56"/>
    </location>
</feature>
<accession>A0A4Y2UI07</accession>
<reference evidence="2 3" key="1">
    <citation type="journal article" date="2019" name="Sci. Rep.">
        <title>Orb-weaving spider Araneus ventricosus genome elucidates the spidroin gene catalogue.</title>
        <authorList>
            <person name="Kono N."/>
            <person name="Nakamura H."/>
            <person name="Ohtoshi R."/>
            <person name="Moran D.A.P."/>
            <person name="Shinohara A."/>
            <person name="Yoshida Y."/>
            <person name="Fujiwara M."/>
            <person name="Mori M."/>
            <person name="Tomita M."/>
            <person name="Arakawa K."/>
        </authorList>
    </citation>
    <scope>NUCLEOTIDE SEQUENCE [LARGE SCALE GENOMIC DNA]</scope>
</reference>
<protein>
    <submittedName>
        <fullName evidence="2">Uncharacterized protein</fullName>
    </submittedName>
</protein>
<evidence type="ECO:0000256" key="1">
    <source>
        <dbReference type="SAM" id="MobiDB-lite"/>
    </source>
</evidence>
<feature type="compositionally biased region" description="Low complexity" evidence="1">
    <location>
        <begin position="32"/>
        <end position="41"/>
    </location>
</feature>
<feature type="compositionally biased region" description="Basic and acidic residues" evidence="1">
    <location>
        <begin position="42"/>
        <end position="56"/>
    </location>
</feature>
<evidence type="ECO:0000313" key="2">
    <source>
        <dbReference type="EMBL" id="GBO11240.1"/>
    </source>
</evidence>
<evidence type="ECO:0000313" key="3">
    <source>
        <dbReference type="Proteomes" id="UP000499080"/>
    </source>
</evidence>
<sequence length="109" mass="11770">MRLIREAGPPLSGMSPGVVGRWKSSLSRANLDDSVGGSSERSSVRDGMWDRADDREKDIPRVVKHPIGGIAHSPTKTGWLKEIQVDEEPSNAAISKFPLGSPLLKLVIA</sequence>
<comment type="caution">
    <text evidence="2">The sequence shown here is derived from an EMBL/GenBank/DDBJ whole genome shotgun (WGS) entry which is preliminary data.</text>
</comment>
<dbReference type="EMBL" id="BGPR01036161">
    <property type="protein sequence ID" value="GBO11240.1"/>
    <property type="molecule type" value="Genomic_DNA"/>
</dbReference>
<name>A0A4Y2UI07_ARAVE</name>
<dbReference type="Proteomes" id="UP000499080">
    <property type="component" value="Unassembled WGS sequence"/>
</dbReference>
<organism evidence="2 3">
    <name type="scientific">Araneus ventricosus</name>
    <name type="common">Orbweaver spider</name>
    <name type="synonym">Epeira ventricosa</name>
    <dbReference type="NCBI Taxonomy" id="182803"/>
    <lineage>
        <taxon>Eukaryota</taxon>
        <taxon>Metazoa</taxon>
        <taxon>Ecdysozoa</taxon>
        <taxon>Arthropoda</taxon>
        <taxon>Chelicerata</taxon>
        <taxon>Arachnida</taxon>
        <taxon>Araneae</taxon>
        <taxon>Araneomorphae</taxon>
        <taxon>Entelegynae</taxon>
        <taxon>Araneoidea</taxon>
        <taxon>Araneidae</taxon>
        <taxon>Araneus</taxon>
    </lineage>
</organism>
<proteinExistence type="predicted"/>
<gene>
    <name evidence="2" type="ORF">AVEN_139865_1</name>
</gene>